<evidence type="ECO:0000256" key="4">
    <source>
        <dbReference type="ARBA" id="ARBA00022813"/>
    </source>
</evidence>
<feature type="active site" description="Nucleophile" evidence="6">
    <location>
        <position position="193"/>
    </location>
</feature>
<comment type="pathway">
    <text evidence="6">Amino-acid biosynthesis; L-arginine biosynthesis; N(2)-acetyl-L-ornithine from L-glutamate: step 1/4.</text>
</comment>
<gene>
    <name evidence="6 7" type="primary">argJ</name>
    <name evidence="7" type="ORF">NZD89_16270</name>
</gene>
<comment type="pathway">
    <text evidence="6">Amino-acid biosynthesis; L-arginine biosynthesis; L-ornithine and N-acetyl-L-glutamate from L-glutamate and N(2)-acetyl-L-ornithine (cyclic): step 1/1.</text>
</comment>
<organism evidence="7 8">
    <name type="scientific">Alicyclobacillus fastidiosus</name>
    <dbReference type="NCBI Taxonomy" id="392011"/>
    <lineage>
        <taxon>Bacteria</taxon>
        <taxon>Bacillati</taxon>
        <taxon>Bacillota</taxon>
        <taxon>Bacilli</taxon>
        <taxon>Bacillales</taxon>
        <taxon>Alicyclobacillaceae</taxon>
        <taxon>Alicyclobacillus</taxon>
    </lineage>
</organism>
<feature type="site" description="Involved in the stabilization of negative charge on the oxyanion by the formation of the oxyanion hole" evidence="6">
    <location>
        <position position="120"/>
    </location>
</feature>
<protein>
    <recommendedName>
        <fullName evidence="6">Arginine biosynthesis bifunctional protein ArgJ</fullName>
    </recommendedName>
    <domain>
        <recommendedName>
            <fullName evidence="6">Glutamate N-acetyltransferase</fullName>
            <ecNumber evidence="6">2.3.1.35</ecNumber>
        </recommendedName>
        <alternativeName>
            <fullName evidence="6">Ornithine acetyltransferase</fullName>
            <shortName evidence="6">OATase</shortName>
        </alternativeName>
        <alternativeName>
            <fullName evidence="6">Ornithine transacetylase</fullName>
        </alternativeName>
    </domain>
    <domain>
        <recommendedName>
            <fullName evidence="6">Amino-acid acetyltransferase</fullName>
            <ecNumber evidence="6">2.3.1.1</ecNumber>
        </recommendedName>
        <alternativeName>
            <fullName evidence="6">N-acetylglutamate synthase</fullName>
            <shortName evidence="6">AGSase</shortName>
        </alternativeName>
    </domain>
    <component>
        <recommendedName>
            <fullName evidence="6">Arginine biosynthesis bifunctional protein ArgJ alpha chain</fullName>
        </recommendedName>
    </component>
    <component>
        <recommendedName>
            <fullName evidence="6">Arginine biosynthesis bifunctional protein ArgJ beta chain</fullName>
        </recommendedName>
    </component>
</protein>
<dbReference type="PANTHER" id="PTHR23100">
    <property type="entry name" value="ARGININE BIOSYNTHESIS BIFUNCTIONAL PROTEIN ARGJ"/>
    <property type="match status" value="1"/>
</dbReference>
<reference evidence="7" key="1">
    <citation type="submission" date="2022-08" db="EMBL/GenBank/DDBJ databases">
        <title>Alicyclobacillus fastidiosus DSM 17978, complete genome.</title>
        <authorList>
            <person name="Wang Q."/>
            <person name="Cai R."/>
            <person name="Wang Z."/>
        </authorList>
    </citation>
    <scope>NUCLEOTIDE SEQUENCE</scope>
    <source>
        <strain evidence="7">DSM 17978</strain>
    </source>
</reference>
<dbReference type="EC" id="2.3.1.35" evidence="6"/>
<evidence type="ECO:0000256" key="3">
    <source>
        <dbReference type="ARBA" id="ARBA00022679"/>
    </source>
</evidence>
<feature type="binding site" evidence="6">
    <location>
        <position position="182"/>
    </location>
    <ligand>
        <name>substrate</name>
    </ligand>
</feature>
<feature type="site" description="Cleavage; by autolysis" evidence="6">
    <location>
        <begin position="192"/>
        <end position="193"/>
    </location>
</feature>
<dbReference type="NCBIfam" id="NF003802">
    <property type="entry name" value="PRK05388.1"/>
    <property type="match status" value="1"/>
</dbReference>
<sequence>MSSTLQQIPDGGVTSPNGFHAGTAKAGIKDGLLEKKDIALLYSEVPATAAAVYTTNLVKAAPLAVTKESLSKGHCQAVVVNSGNANACTGEQGVADAIEMQKLAAESLGVAKDLVAVASTGVIGVTLPMDRVQKGILAAAETLTATGSEFAEAIMTTDLVKKQAAVKMSIGGTTVTVGGAAKGSGMIHPNMATMLAFITTDAAVEQSSLQQALRQITGRTFNRITVDGDTSTNDMAVLLANGVAGNDPLSENHPDWPVFLQALEFVALHLAKTMARDGEGATRLVEVSVAGAVHEADAEKAAKTVVGSSLVKTAVFGADANWGRIMMALGRSGAEVDAAKVDIWIGGVQVAEQGLGLPFDEAAAKRQLEEDPVVIRVNLNIGEGAATAYGCDLTYEYVKINGSYRT</sequence>
<feature type="binding site" evidence="6">
    <location>
        <position position="156"/>
    </location>
    <ligand>
        <name>substrate</name>
    </ligand>
</feature>
<evidence type="ECO:0000256" key="1">
    <source>
        <dbReference type="ARBA" id="ARBA00006774"/>
    </source>
</evidence>
<keyword evidence="6" id="KW-0028">Amino-acid biosynthesis</keyword>
<dbReference type="InterPro" id="IPR042195">
    <property type="entry name" value="ArgJ_beta_C"/>
</dbReference>
<feature type="site" description="Involved in the stabilization of negative charge on the oxyanion by the formation of the oxyanion hole" evidence="6">
    <location>
        <position position="121"/>
    </location>
</feature>
<feature type="binding site" evidence="6">
    <location>
        <position position="193"/>
    </location>
    <ligand>
        <name>substrate</name>
    </ligand>
</feature>
<name>A0ABY6ZCG6_9BACL</name>
<feature type="binding site" evidence="6">
    <location>
        <position position="401"/>
    </location>
    <ligand>
        <name>substrate</name>
    </ligand>
</feature>
<comment type="function">
    <text evidence="6">Catalyzes two activities which are involved in the cyclic version of arginine biosynthesis: the synthesis of N-acetylglutamate from glutamate and acetyl-CoA as the acetyl donor, and of ornithine by transacetylation between N(2)-acetylornithine and glutamate.</text>
</comment>
<evidence type="ECO:0000313" key="8">
    <source>
        <dbReference type="Proteomes" id="UP001164761"/>
    </source>
</evidence>
<dbReference type="InterPro" id="IPR016117">
    <property type="entry name" value="ArgJ-like_dom_sf"/>
</dbReference>
<evidence type="ECO:0000256" key="2">
    <source>
        <dbReference type="ARBA" id="ARBA00011475"/>
    </source>
</evidence>
<dbReference type="InterPro" id="IPR002813">
    <property type="entry name" value="Arg_biosynth_ArgJ"/>
</dbReference>
<dbReference type="Pfam" id="PF01960">
    <property type="entry name" value="ArgJ"/>
    <property type="match status" value="1"/>
</dbReference>
<comment type="subunit">
    <text evidence="2 6">Heterotetramer of two alpha and two beta chains.</text>
</comment>
<comment type="similarity">
    <text evidence="1 6">Belongs to the ArgJ family.</text>
</comment>
<dbReference type="GO" id="GO:0004358">
    <property type="term" value="F:L-glutamate N-acetyltransferase activity, acting on acetyl-L-ornithine as donor"/>
    <property type="evidence" value="ECO:0007669"/>
    <property type="project" value="UniProtKB-EC"/>
</dbReference>
<evidence type="ECO:0000313" key="7">
    <source>
        <dbReference type="EMBL" id="WAH39951.1"/>
    </source>
</evidence>
<feature type="binding site" evidence="6">
    <location>
        <position position="279"/>
    </location>
    <ligand>
        <name>substrate</name>
    </ligand>
</feature>
<dbReference type="EMBL" id="CP104067">
    <property type="protein sequence ID" value="WAH39951.1"/>
    <property type="molecule type" value="Genomic_DNA"/>
</dbReference>
<dbReference type="SUPFAM" id="SSF56266">
    <property type="entry name" value="DmpA/ArgJ-like"/>
    <property type="match status" value="1"/>
</dbReference>
<dbReference type="CDD" id="cd02152">
    <property type="entry name" value="OAT"/>
    <property type="match status" value="1"/>
</dbReference>
<dbReference type="NCBIfam" id="TIGR00120">
    <property type="entry name" value="ArgJ"/>
    <property type="match status" value="1"/>
</dbReference>
<dbReference type="HAMAP" id="MF_01106">
    <property type="entry name" value="ArgJ"/>
    <property type="match status" value="1"/>
</dbReference>
<dbReference type="Proteomes" id="UP001164761">
    <property type="component" value="Chromosome"/>
</dbReference>
<dbReference type="RefSeq" id="WP_268003849.1">
    <property type="nucleotide sequence ID" value="NZ_BSUT01000001.1"/>
</dbReference>
<keyword evidence="6" id="KW-0511">Multifunctional enzyme</keyword>
<evidence type="ECO:0000256" key="5">
    <source>
        <dbReference type="ARBA" id="ARBA00023315"/>
    </source>
</evidence>
<comment type="subcellular location">
    <subcellularLocation>
        <location evidence="6">Cytoplasm</location>
    </subcellularLocation>
</comment>
<keyword evidence="4 6" id="KW-0068">Autocatalytic cleavage</keyword>
<feature type="chain" id="PRO_5044924011" description="Arginine biosynthesis bifunctional protein ArgJ alpha chain" evidence="6">
    <location>
        <begin position="1"/>
        <end position="192"/>
    </location>
</feature>
<keyword evidence="5 6" id="KW-0012">Acyltransferase</keyword>
<comment type="catalytic activity">
    <reaction evidence="6">
        <text>L-glutamate + acetyl-CoA = N-acetyl-L-glutamate + CoA + H(+)</text>
        <dbReference type="Rhea" id="RHEA:24292"/>
        <dbReference type="ChEBI" id="CHEBI:15378"/>
        <dbReference type="ChEBI" id="CHEBI:29985"/>
        <dbReference type="ChEBI" id="CHEBI:44337"/>
        <dbReference type="ChEBI" id="CHEBI:57287"/>
        <dbReference type="ChEBI" id="CHEBI:57288"/>
        <dbReference type="EC" id="2.3.1.1"/>
    </reaction>
</comment>
<dbReference type="Gene3D" id="3.10.20.340">
    <property type="entry name" value="ArgJ beta chain, C-terminal domain"/>
    <property type="match status" value="1"/>
</dbReference>
<keyword evidence="6" id="KW-0055">Arginine biosynthesis</keyword>
<evidence type="ECO:0000256" key="6">
    <source>
        <dbReference type="HAMAP-Rule" id="MF_01106"/>
    </source>
</evidence>
<feature type="binding site" evidence="6">
    <location>
        <position position="406"/>
    </location>
    <ligand>
        <name>substrate</name>
    </ligand>
</feature>
<dbReference type="EC" id="2.3.1.1" evidence="6"/>
<comment type="catalytic activity">
    <reaction evidence="6">
        <text>N(2)-acetyl-L-ornithine + L-glutamate = N-acetyl-L-glutamate + L-ornithine</text>
        <dbReference type="Rhea" id="RHEA:15349"/>
        <dbReference type="ChEBI" id="CHEBI:29985"/>
        <dbReference type="ChEBI" id="CHEBI:44337"/>
        <dbReference type="ChEBI" id="CHEBI:46911"/>
        <dbReference type="ChEBI" id="CHEBI:57805"/>
        <dbReference type="EC" id="2.3.1.35"/>
    </reaction>
</comment>
<feature type="chain" id="PRO_5044924010" description="Arginine biosynthesis bifunctional protein ArgJ beta chain" evidence="6">
    <location>
        <begin position="193"/>
        <end position="406"/>
    </location>
</feature>
<keyword evidence="6" id="KW-0963">Cytoplasm</keyword>
<dbReference type="PANTHER" id="PTHR23100:SF0">
    <property type="entry name" value="ARGININE BIOSYNTHESIS BIFUNCTIONAL PROTEIN ARGJ, MITOCHONDRIAL"/>
    <property type="match status" value="1"/>
</dbReference>
<proteinExistence type="inferred from homology"/>
<dbReference type="Gene3D" id="3.60.70.12">
    <property type="entry name" value="L-amino peptidase D-ALA esterase/amidase"/>
    <property type="match status" value="1"/>
</dbReference>
<keyword evidence="8" id="KW-1185">Reference proteome</keyword>
<keyword evidence="3 6" id="KW-0808">Transferase</keyword>
<accession>A0ABY6ZCG6</accession>